<name>A0A8J6P9G7_9GAMM</name>
<dbReference type="EMBL" id="JACNFK010000019">
    <property type="protein sequence ID" value="MBC8519247.1"/>
    <property type="molecule type" value="Genomic_DNA"/>
</dbReference>
<dbReference type="InterPro" id="IPR035093">
    <property type="entry name" value="RelE/ParE_toxin_dom_sf"/>
</dbReference>
<proteinExistence type="predicted"/>
<sequence>MSYSLVFSESYSRRARKLLKKHPELRSQYLKTLQLLELDPYHRSLRLHALEGRLAGVHSVSINISYRITLEFLVDDHEIIPVNVGTHDDVYRQ</sequence>
<evidence type="ECO:0000313" key="1">
    <source>
        <dbReference type="EMBL" id="MBC8519247.1"/>
    </source>
</evidence>
<dbReference type="Gene3D" id="3.30.2310.20">
    <property type="entry name" value="RelE-like"/>
    <property type="match status" value="1"/>
</dbReference>
<dbReference type="Proteomes" id="UP000654401">
    <property type="component" value="Unassembled WGS sequence"/>
</dbReference>
<organism evidence="1 2">
    <name type="scientific">Candidatus Thiopontia autotrophica</name>
    <dbReference type="NCBI Taxonomy" id="2841688"/>
    <lineage>
        <taxon>Bacteria</taxon>
        <taxon>Pseudomonadati</taxon>
        <taxon>Pseudomonadota</taxon>
        <taxon>Gammaproteobacteria</taxon>
        <taxon>Candidatus Thiopontia</taxon>
    </lineage>
</organism>
<accession>A0A8J6P9G7</accession>
<evidence type="ECO:0000313" key="2">
    <source>
        <dbReference type="Proteomes" id="UP000654401"/>
    </source>
</evidence>
<reference evidence="1 2" key="1">
    <citation type="submission" date="2020-08" db="EMBL/GenBank/DDBJ databases">
        <title>Bridging the membrane lipid divide: bacteria of the FCB group superphylum have the potential to synthesize archaeal ether lipids.</title>
        <authorList>
            <person name="Villanueva L."/>
            <person name="Von Meijenfeldt F.A.B."/>
            <person name="Westbye A.B."/>
            <person name="Yadav S."/>
            <person name="Hopmans E.C."/>
            <person name="Dutilh B.E."/>
            <person name="Sinninghe Damste J.S."/>
        </authorList>
    </citation>
    <scope>NUCLEOTIDE SEQUENCE [LARGE SCALE GENOMIC DNA]</scope>
    <source>
        <strain evidence="1">NIOZ-UU100</strain>
    </source>
</reference>
<dbReference type="AlphaFoldDB" id="A0A8J6P9G7"/>
<dbReference type="SUPFAM" id="SSF143011">
    <property type="entry name" value="RelE-like"/>
    <property type="match status" value="1"/>
</dbReference>
<gene>
    <name evidence="1" type="ORF">H8D24_02410</name>
</gene>
<comment type="caution">
    <text evidence="1">The sequence shown here is derived from an EMBL/GenBank/DDBJ whole genome shotgun (WGS) entry which is preliminary data.</text>
</comment>
<protein>
    <submittedName>
        <fullName evidence="1">Plasmid stabilization protein</fullName>
    </submittedName>
</protein>